<dbReference type="Proteomes" id="UP000037069">
    <property type="component" value="Unassembled WGS sequence"/>
</dbReference>
<dbReference type="GO" id="GO:0036157">
    <property type="term" value="C:outer dynein arm"/>
    <property type="evidence" value="ECO:0007669"/>
    <property type="project" value="InterPro"/>
</dbReference>
<comment type="caution">
    <text evidence="3">The sequence shown here is derived from an EMBL/GenBank/DDBJ whole genome shotgun (WGS) entry which is preliminary data.</text>
</comment>
<evidence type="ECO:0000256" key="1">
    <source>
        <dbReference type="SAM" id="MobiDB-lite"/>
    </source>
</evidence>
<dbReference type="OrthoDB" id="447931at2759"/>
<proteinExistence type="predicted"/>
<evidence type="ECO:0000259" key="2">
    <source>
        <dbReference type="Pfam" id="PF15867"/>
    </source>
</evidence>
<sequence length="88" mass="10193">MFSTNIEAKITAEELQRLQEMCLETLRAGELHNLRNDAKLRAVNNTTSYDEFKDIVDAAHLKPITRQDKMNSKTKNRLWNSAARESEE</sequence>
<dbReference type="InterPro" id="IPR031733">
    <property type="entry name" value="Dynein_attach_N"/>
</dbReference>
<dbReference type="GO" id="GO:0005576">
    <property type="term" value="C:extracellular region"/>
    <property type="evidence" value="ECO:0007669"/>
    <property type="project" value="GOC"/>
</dbReference>
<dbReference type="AlphaFoldDB" id="A0A0L0BR19"/>
<evidence type="ECO:0000313" key="3">
    <source>
        <dbReference type="EMBL" id="KNC21684.1"/>
    </source>
</evidence>
<dbReference type="PANTHER" id="PTHR28572">
    <property type="entry name" value="COILED-COIL DOMAIN-CONTAINING PROTEIN 103"/>
    <property type="match status" value="1"/>
</dbReference>
<protein>
    <recommendedName>
        <fullName evidence="2">Dynein attachment factor N-terminal domain-containing protein</fullName>
    </recommendedName>
</protein>
<dbReference type="STRING" id="7375.A0A0L0BR19"/>
<dbReference type="GO" id="GO:0036159">
    <property type="term" value="P:inner dynein arm assembly"/>
    <property type="evidence" value="ECO:0007669"/>
    <property type="project" value="TreeGrafter"/>
</dbReference>
<gene>
    <name evidence="3" type="ORF">FF38_09795</name>
</gene>
<dbReference type="InterPro" id="IPR042422">
    <property type="entry name" value="CC103"/>
</dbReference>
<accession>A0A0L0BR19</accession>
<evidence type="ECO:0000313" key="4">
    <source>
        <dbReference type="Proteomes" id="UP000037069"/>
    </source>
</evidence>
<dbReference type="GO" id="GO:0007368">
    <property type="term" value="P:determination of left/right symmetry"/>
    <property type="evidence" value="ECO:0007669"/>
    <property type="project" value="TreeGrafter"/>
</dbReference>
<organism evidence="3 4">
    <name type="scientific">Lucilia cuprina</name>
    <name type="common">Green bottle fly</name>
    <name type="synonym">Australian sheep blowfly</name>
    <dbReference type="NCBI Taxonomy" id="7375"/>
    <lineage>
        <taxon>Eukaryota</taxon>
        <taxon>Metazoa</taxon>
        <taxon>Ecdysozoa</taxon>
        <taxon>Arthropoda</taxon>
        <taxon>Hexapoda</taxon>
        <taxon>Insecta</taxon>
        <taxon>Pterygota</taxon>
        <taxon>Neoptera</taxon>
        <taxon>Endopterygota</taxon>
        <taxon>Diptera</taxon>
        <taxon>Brachycera</taxon>
        <taxon>Muscomorpha</taxon>
        <taxon>Oestroidea</taxon>
        <taxon>Calliphoridae</taxon>
        <taxon>Luciliinae</taxon>
        <taxon>Lucilia</taxon>
    </lineage>
</organism>
<reference evidence="3 4" key="1">
    <citation type="journal article" date="2015" name="Nat. Commun.">
        <title>Lucilia cuprina genome unlocks parasitic fly biology to underpin future interventions.</title>
        <authorList>
            <person name="Anstead C.A."/>
            <person name="Korhonen P.K."/>
            <person name="Young N.D."/>
            <person name="Hall R.S."/>
            <person name="Jex A.R."/>
            <person name="Murali S.C."/>
            <person name="Hughes D.S."/>
            <person name="Lee S.F."/>
            <person name="Perry T."/>
            <person name="Stroehlein A.J."/>
            <person name="Ansell B.R."/>
            <person name="Breugelmans B."/>
            <person name="Hofmann A."/>
            <person name="Qu J."/>
            <person name="Dugan S."/>
            <person name="Lee S.L."/>
            <person name="Chao H."/>
            <person name="Dinh H."/>
            <person name="Han Y."/>
            <person name="Doddapaneni H.V."/>
            <person name="Worley K.C."/>
            <person name="Muzny D.M."/>
            <person name="Ioannidis P."/>
            <person name="Waterhouse R.M."/>
            <person name="Zdobnov E.M."/>
            <person name="James P.J."/>
            <person name="Bagnall N.H."/>
            <person name="Kotze A.C."/>
            <person name="Gibbs R.A."/>
            <person name="Richards S."/>
            <person name="Batterham P."/>
            <person name="Gasser R.B."/>
        </authorList>
    </citation>
    <scope>NUCLEOTIDE SEQUENCE [LARGE SCALE GENOMIC DNA]</scope>
    <source>
        <strain evidence="3 4">LS</strain>
        <tissue evidence="3">Full body</tissue>
    </source>
</reference>
<dbReference type="PANTHER" id="PTHR28572:SF1">
    <property type="entry name" value="COILED-COIL DOMAIN-CONTAINING PROTEIN 103"/>
    <property type="match status" value="1"/>
</dbReference>
<feature type="region of interest" description="Disordered" evidence="1">
    <location>
        <begin position="66"/>
        <end position="88"/>
    </location>
</feature>
<dbReference type="GO" id="GO:0003351">
    <property type="term" value="P:epithelial cilium movement involved in extracellular fluid movement"/>
    <property type="evidence" value="ECO:0007669"/>
    <property type="project" value="TreeGrafter"/>
</dbReference>
<dbReference type="EMBL" id="JRES01001589">
    <property type="protein sequence ID" value="KNC21684.1"/>
    <property type="molecule type" value="Genomic_DNA"/>
</dbReference>
<keyword evidence="4" id="KW-1185">Reference proteome</keyword>
<name>A0A0L0BR19_LUCCU</name>
<dbReference type="Pfam" id="PF15867">
    <property type="entry name" value="Dynein_attach_N"/>
    <property type="match status" value="1"/>
</dbReference>
<dbReference type="OMA" id="MDNWKIT"/>
<feature type="domain" description="Dynein attachment factor N-terminal" evidence="2">
    <location>
        <begin position="15"/>
        <end position="80"/>
    </location>
</feature>